<dbReference type="EMBL" id="BMAV01008039">
    <property type="protein sequence ID" value="GFY51364.1"/>
    <property type="molecule type" value="Genomic_DNA"/>
</dbReference>
<name>A0A8X7C3K5_9ARAC</name>
<reference evidence="1" key="1">
    <citation type="submission" date="2020-08" db="EMBL/GenBank/DDBJ databases">
        <title>Multicomponent nature underlies the extraordinary mechanical properties of spider dragline silk.</title>
        <authorList>
            <person name="Kono N."/>
            <person name="Nakamura H."/>
            <person name="Mori M."/>
            <person name="Yoshida Y."/>
            <person name="Ohtoshi R."/>
            <person name="Malay A.D."/>
            <person name="Moran D.A.P."/>
            <person name="Tomita M."/>
            <person name="Numata K."/>
            <person name="Arakawa K."/>
        </authorList>
    </citation>
    <scope>NUCLEOTIDE SEQUENCE</scope>
</reference>
<organism evidence="1 2">
    <name type="scientific">Trichonephila inaurata madagascariensis</name>
    <dbReference type="NCBI Taxonomy" id="2747483"/>
    <lineage>
        <taxon>Eukaryota</taxon>
        <taxon>Metazoa</taxon>
        <taxon>Ecdysozoa</taxon>
        <taxon>Arthropoda</taxon>
        <taxon>Chelicerata</taxon>
        <taxon>Arachnida</taxon>
        <taxon>Araneae</taxon>
        <taxon>Araneomorphae</taxon>
        <taxon>Entelegynae</taxon>
        <taxon>Araneoidea</taxon>
        <taxon>Nephilidae</taxon>
        <taxon>Trichonephila</taxon>
        <taxon>Trichonephila inaurata</taxon>
    </lineage>
</organism>
<proteinExistence type="predicted"/>
<dbReference type="SUPFAM" id="SSF56672">
    <property type="entry name" value="DNA/RNA polymerases"/>
    <property type="match status" value="1"/>
</dbReference>
<dbReference type="AlphaFoldDB" id="A0A8X7C3K5"/>
<comment type="caution">
    <text evidence="1">The sequence shown here is derived from an EMBL/GenBank/DDBJ whole genome shotgun (WGS) entry which is preliminary data.</text>
</comment>
<dbReference type="Gene3D" id="3.10.10.10">
    <property type="entry name" value="HIV Type 1 Reverse Transcriptase, subunit A, domain 1"/>
    <property type="match status" value="1"/>
</dbReference>
<dbReference type="Proteomes" id="UP000886998">
    <property type="component" value="Unassembled WGS sequence"/>
</dbReference>
<evidence type="ECO:0000313" key="1">
    <source>
        <dbReference type="EMBL" id="GFY51364.1"/>
    </source>
</evidence>
<sequence>MSARQTDLLQEEIRKMLKYQVTEIGEPDYASPMILAETPERDPMPCINYKKLNEISLTPKAQYLAAFTTSFWENCPLRCHLGKNGPHYFSKLMAEHFKEFSSILRNTYRKDSLGWRRRYSGYDRYDSIDSLAWTTMHYG</sequence>
<protein>
    <submittedName>
        <fullName evidence="1">Uncharacterized protein</fullName>
    </submittedName>
</protein>
<dbReference type="GO" id="GO:0071897">
    <property type="term" value="P:DNA biosynthetic process"/>
    <property type="evidence" value="ECO:0007669"/>
    <property type="project" value="UniProtKB-ARBA"/>
</dbReference>
<dbReference type="OrthoDB" id="8022549at2759"/>
<evidence type="ECO:0000313" key="2">
    <source>
        <dbReference type="Proteomes" id="UP000886998"/>
    </source>
</evidence>
<gene>
    <name evidence="1" type="ORF">TNIN_461421</name>
</gene>
<keyword evidence="2" id="KW-1185">Reference proteome</keyword>
<accession>A0A8X7C3K5</accession>
<dbReference type="InterPro" id="IPR043502">
    <property type="entry name" value="DNA/RNA_pol_sf"/>
</dbReference>